<evidence type="ECO:0000313" key="2">
    <source>
        <dbReference type="Proteomes" id="UP000560658"/>
    </source>
</evidence>
<proteinExistence type="predicted"/>
<protein>
    <submittedName>
        <fullName evidence="1">CRP-like cAMP-binding protein</fullName>
    </submittedName>
</protein>
<dbReference type="Proteomes" id="UP000560658">
    <property type="component" value="Unassembled WGS sequence"/>
</dbReference>
<evidence type="ECO:0000313" key="1">
    <source>
        <dbReference type="EMBL" id="MBB4045598.1"/>
    </source>
</evidence>
<dbReference type="EMBL" id="JACIER010000016">
    <property type="protein sequence ID" value="MBB4045598.1"/>
    <property type="molecule type" value="Genomic_DNA"/>
</dbReference>
<name>A0A840D568_9BACE</name>
<dbReference type="InterPro" id="IPR014710">
    <property type="entry name" value="RmlC-like_jellyroll"/>
</dbReference>
<dbReference type="Gene3D" id="2.60.120.10">
    <property type="entry name" value="Jelly Rolls"/>
    <property type="match status" value="1"/>
</dbReference>
<dbReference type="SUPFAM" id="SSF51206">
    <property type="entry name" value="cAMP-binding domain-like"/>
    <property type="match status" value="1"/>
</dbReference>
<dbReference type="AlphaFoldDB" id="A0A840D568"/>
<reference evidence="1" key="1">
    <citation type="submission" date="2020-08" db="EMBL/GenBank/DDBJ databases">
        <title>Genomic Encyclopedia of Type Strains, Phase IV (KMG-IV): sequencing the most valuable type-strain genomes for metagenomic binning, comparative biology and taxonomic classification.</title>
        <authorList>
            <person name="Goeker M."/>
        </authorList>
    </citation>
    <scope>NUCLEOTIDE SEQUENCE [LARGE SCALE GENOMIC DNA]</scope>
    <source>
        <strain evidence="1">DSM 105720</strain>
    </source>
</reference>
<keyword evidence="2" id="KW-1185">Reference proteome</keyword>
<comment type="caution">
    <text evidence="1">The sequence shown here is derived from an EMBL/GenBank/DDBJ whole genome shotgun (WGS) entry which is preliminary data.</text>
</comment>
<organism evidence="1 2">
    <name type="scientific">Bacteroides reticulotermitis</name>
    <dbReference type="NCBI Taxonomy" id="1133319"/>
    <lineage>
        <taxon>Bacteria</taxon>
        <taxon>Pseudomonadati</taxon>
        <taxon>Bacteroidota</taxon>
        <taxon>Bacteroidia</taxon>
        <taxon>Bacteroidales</taxon>
        <taxon>Bacteroidaceae</taxon>
        <taxon>Bacteroides</taxon>
    </lineage>
</organism>
<gene>
    <name evidence="1" type="ORF">GGR06_003413</name>
</gene>
<sequence>MKHFFIETLRRYGPVSKETEQELLPYVRHCFKKKGALLTRKGQINDRLYVMEKGITRFYYYRGDKEITSWFCTENMTSFTSSSFFAHLPSDEYQEVLEDSSIYYISKKSLSKLYKTNLELSNIGRKIVEEYCLAFEERIASLHARSAKTKYTALIADFPELLQRVSLGHIASYLGVSPETLSRIRRKV</sequence>
<accession>A0A840D568</accession>
<dbReference type="InterPro" id="IPR018490">
    <property type="entry name" value="cNMP-bd_dom_sf"/>
</dbReference>
<dbReference type="RefSeq" id="WP_044163041.1">
    <property type="nucleotide sequence ID" value="NZ_JACIER010000016.1"/>
</dbReference>